<geneLocation type="plasmid" evidence="3 4">
    <name>pHS1</name>
</geneLocation>
<gene>
    <name evidence="3" type="ORF">Sant_P0051</name>
</gene>
<dbReference type="Gene3D" id="1.10.10.10">
    <property type="entry name" value="Winged helix-like DNA-binding domain superfamily/Winged helix DNA-binding domain"/>
    <property type="match status" value="1"/>
</dbReference>
<reference evidence="3 4" key="1">
    <citation type="journal article" date="2014" name="Genome Biol. Evol.">
        <title>Genome degeneration and adaptation in a nascent stage of symbiosis.</title>
        <authorList>
            <person name="Oakeson K.F."/>
            <person name="Gil R."/>
            <person name="Clayton A.L."/>
            <person name="Dunn D.M."/>
            <person name="von Niederhausern A.C."/>
            <person name="Hamil C."/>
            <person name="Aoyagi A."/>
            <person name="Duval B."/>
            <person name="Baca A."/>
            <person name="Silva F.J."/>
            <person name="Vallier A."/>
            <person name="Jackson D.G."/>
            <person name="Latorre A."/>
            <person name="Weiss R.B."/>
            <person name="Heddi A."/>
            <person name="Moya A."/>
            <person name="Dale C."/>
        </authorList>
    </citation>
    <scope>NUCLEOTIDE SEQUENCE [LARGE SCALE GENOMIC DNA]</scope>
    <source>
        <strain evidence="3 4">HS1</strain>
        <plasmid evidence="4">Plasmid pHS1</plasmid>
    </source>
</reference>
<dbReference type="Pfam" id="PF00196">
    <property type="entry name" value="GerE"/>
    <property type="match status" value="1"/>
</dbReference>
<dbReference type="InterPro" id="IPR013656">
    <property type="entry name" value="PAS_4"/>
</dbReference>
<proteinExistence type="predicted"/>
<evidence type="ECO:0000256" key="1">
    <source>
        <dbReference type="ARBA" id="ARBA00023125"/>
    </source>
</evidence>
<dbReference type="HOGENOM" id="CLU_075576_1_0_6"/>
<feature type="domain" description="HTH luxR-type" evidence="2">
    <location>
        <begin position="145"/>
        <end position="210"/>
    </location>
</feature>
<dbReference type="KEGG" id="sod:Sant_P0051"/>
<dbReference type="InterPro" id="IPR036388">
    <property type="entry name" value="WH-like_DNA-bd_sf"/>
</dbReference>
<dbReference type="OrthoDB" id="6191871at2"/>
<evidence type="ECO:0000313" key="3">
    <source>
        <dbReference type="EMBL" id="AHF79098.1"/>
    </source>
</evidence>
<organism evidence="3 4">
    <name type="scientific">Sodalis praecaptivus</name>
    <dbReference type="NCBI Taxonomy" id="1239307"/>
    <lineage>
        <taxon>Bacteria</taxon>
        <taxon>Pseudomonadati</taxon>
        <taxon>Pseudomonadota</taxon>
        <taxon>Gammaproteobacteria</taxon>
        <taxon>Enterobacterales</taxon>
        <taxon>Bruguierivoracaceae</taxon>
        <taxon>Sodalis</taxon>
    </lineage>
</organism>
<dbReference type="PROSITE" id="PS50043">
    <property type="entry name" value="HTH_LUXR_2"/>
    <property type="match status" value="1"/>
</dbReference>
<dbReference type="SUPFAM" id="SSF55785">
    <property type="entry name" value="PYP-like sensor domain (PAS domain)"/>
    <property type="match status" value="1"/>
</dbReference>
<dbReference type="Gene3D" id="3.30.450.20">
    <property type="entry name" value="PAS domain"/>
    <property type="match status" value="1"/>
</dbReference>
<dbReference type="RefSeq" id="WP_025424225.1">
    <property type="nucleotide sequence ID" value="NZ_CP006570.1"/>
</dbReference>
<keyword evidence="3" id="KW-0614">Plasmid</keyword>
<accession>W0I3U9</accession>
<dbReference type="GO" id="GO:0003677">
    <property type="term" value="F:DNA binding"/>
    <property type="evidence" value="ECO:0007669"/>
    <property type="project" value="UniProtKB-KW"/>
</dbReference>
<dbReference type="InterPro" id="IPR016032">
    <property type="entry name" value="Sig_transdc_resp-reg_C-effctor"/>
</dbReference>
<dbReference type="EMBL" id="CP006570">
    <property type="protein sequence ID" value="AHF79098.1"/>
    <property type="molecule type" value="Genomic_DNA"/>
</dbReference>
<dbReference type="CDD" id="cd06170">
    <property type="entry name" value="LuxR_C_like"/>
    <property type="match status" value="1"/>
</dbReference>
<dbReference type="SMART" id="SM00421">
    <property type="entry name" value="HTH_LUXR"/>
    <property type="match status" value="1"/>
</dbReference>
<keyword evidence="1" id="KW-0238">DNA-binding</keyword>
<name>W0I3U9_9GAMM</name>
<sequence length="227" mass="26262">MFKQDDPQSITALIGFFEQLDEPWGIKDGESRHVYMNSAALHYTSTPSKFDFAGRKDDEFPVAWSEMAQALQEHDRIAENSQRSATVIETHYWYGEQTLKPFLSSKFPIYDAQRQCLGTVWNAREVILVSPLLLINNKRPSVLHTEQSQTLFTKKELELVFFLQQKFSAKEIAQILQISYRTVENRVFSIYQKAGVHSLSQFIEFCKNAGLDNYIPHNFLHKGVVFC</sequence>
<dbReference type="GO" id="GO:0006355">
    <property type="term" value="P:regulation of DNA-templated transcription"/>
    <property type="evidence" value="ECO:0007669"/>
    <property type="project" value="InterPro"/>
</dbReference>
<dbReference type="InterPro" id="IPR035965">
    <property type="entry name" value="PAS-like_dom_sf"/>
</dbReference>
<dbReference type="Proteomes" id="UP000019028">
    <property type="component" value="Plasmid pHS1"/>
</dbReference>
<dbReference type="AlphaFoldDB" id="W0I3U9"/>
<dbReference type="PATRIC" id="fig|1239307.3.peg.4575"/>
<keyword evidence="4" id="KW-1185">Reference proteome</keyword>
<dbReference type="InterPro" id="IPR000792">
    <property type="entry name" value="Tscrpt_reg_LuxR_C"/>
</dbReference>
<dbReference type="SUPFAM" id="SSF46894">
    <property type="entry name" value="C-terminal effector domain of the bipartite response regulators"/>
    <property type="match status" value="1"/>
</dbReference>
<dbReference type="Pfam" id="PF08448">
    <property type="entry name" value="PAS_4"/>
    <property type="match status" value="1"/>
</dbReference>
<evidence type="ECO:0000259" key="2">
    <source>
        <dbReference type="PROSITE" id="PS50043"/>
    </source>
</evidence>
<evidence type="ECO:0000313" key="4">
    <source>
        <dbReference type="Proteomes" id="UP000019028"/>
    </source>
</evidence>
<protein>
    <submittedName>
        <fullName evidence="3">Transcriptional regulator, LuxR family</fullName>
    </submittedName>
</protein>